<dbReference type="SUPFAM" id="SSF54001">
    <property type="entry name" value="Cysteine proteinases"/>
    <property type="match status" value="1"/>
</dbReference>
<organism evidence="16 17">
    <name type="scientific">Parasponia andersonii</name>
    <name type="common">Sponia andersonii</name>
    <dbReference type="NCBI Taxonomy" id="3476"/>
    <lineage>
        <taxon>Eukaryota</taxon>
        <taxon>Viridiplantae</taxon>
        <taxon>Streptophyta</taxon>
        <taxon>Embryophyta</taxon>
        <taxon>Tracheophyta</taxon>
        <taxon>Spermatophyta</taxon>
        <taxon>Magnoliopsida</taxon>
        <taxon>eudicotyledons</taxon>
        <taxon>Gunneridae</taxon>
        <taxon>Pentapetalae</taxon>
        <taxon>rosids</taxon>
        <taxon>fabids</taxon>
        <taxon>Rosales</taxon>
        <taxon>Cannabaceae</taxon>
        <taxon>Parasponia</taxon>
    </lineage>
</organism>
<dbReference type="FunFam" id="3.90.70.10:FF:000026">
    <property type="entry name" value="Ubiquitin carboxyl-terminal hydrolase 15"/>
    <property type="match status" value="1"/>
</dbReference>
<proteinExistence type="inferred from homology"/>
<dbReference type="AlphaFoldDB" id="A0A2P5BBU3"/>
<keyword evidence="5" id="KW-0479">Metal-binding</keyword>
<feature type="region of interest" description="Disordered" evidence="12">
    <location>
        <begin position="766"/>
        <end position="808"/>
    </location>
</feature>
<name>A0A2P5BBU3_PARAD</name>
<dbReference type="Pfam" id="PF00443">
    <property type="entry name" value="UCH"/>
    <property type="match status" value="1"/>
</dbReference>
<keyword evidence="13" id="KW-1133">Transmembrane helix</keyword>
<dbReference type="GO" id="GO:0004843">
    <property type="term" value="F:cysteine-type deubiquitinase activity"/>
    <property type="evidence" value="ECO:0007669"/>
    <property type="project" value="UniProtKB-EC"/>
</dbReference>
<sequence>MLEPREADIPALFVFLVVLPLVAYVLLGKWSEAAKKRERISLLAELAAEEARRAEAMAVADVIPLAPSTKNGNHACARCFGPATTRCSKCKSVRYCSGKCQVIHWREVHKQECQQMETANSGSPPMTVSFEESIHERLLDNENMISQYFGYNIEPTMVDKAASEDIIYPSVSTGVSATIDRSAMDASQVSVPERRSIEKHVSQKSNKEILRWKDSVAPNTSAEVVGSWNGYTSSSNIGSSKEVLKGHRSRNSDYFLSEESTNKQSVDISDVFIHGRVTSGSTVQENVTNEIQNGNTLESESHHGFSCSSYSSKNGSNGLEIGKDFNQNGGNLLKVESTSPSEQVELACSSEMTAAKGSAKAKRAPYSLGSKSSKLPKSTIKEKEEHFCSERERKGHVPESKSSRLRDTPIQASEGGANTRILKMMGLKKPAKLTRKDVSELNGDRHRIKMLFPYEEFVKFFQCEVFNLSPRGLLNCGNSCYANAVLQCLASTKPLVIYWLHGSHSRSCCGKDWCLMCELEQHVIMLRETGGPLSPSRILLHMQSINCHIGDGSQEDAHEFLRLLVASMQSICLEGLGGENKVDPRLQETTFIQHTFGGHLRSKVKCLRCHHESERYENIMDLTLEIFGWVESLEDALTQFTTPEDLDGENMYRCGRCATYVRARKQLSIHEAPNILTIVLKRFQEGKYGKINKCITFPDMLDMIPFMTGTGDIPPLYLLYGVVVHLDTLNASFSGHYVSYVKDLRGNWYRIDDIEVQPVAMSQVMSEGASCPRPQKALTGRAIQQQVPKPSRPGRSKPNSQYDGPEPLSDGIRAEVGYGFANHSSDGFLRIENRNVSPAMETYADPVGRDISDATSSDWSLFTSSDEASFTTESTRDSFSTVDYADTCNVDRISSIFPTIYPPDCSRNSVSCRKFLNNRPQTRFLSQDKGHILDSYLSSAQSLDRLSKGDYSQQVSDSPTLFPSDSNCGMFVRYGSNPVQCDRSNL</sequence>
<keyword evidence="7" id="KW-0833">Ubl conjugation pathway</keyword>
<evidence type="ECO:0000256" key="1">
    <source>
        <dbReference type="ARBA" id="ARBA00000707"/>
    </source>
</evidence>
<keyword evidence="13" id="KW-0472">Membrane</keyword>
<keyword evidence="4" id="KW-0645">Protease</keyword>
<dbReference type="InterPro" id="IPR050164">
    <property type="entry name" value="Peptidase_C19"/>
</dbReference>
<dbReference type="EC" id="3.4.19.12" evidence="3"/>
<evidence type="ECO:0000256" key="3">
    <source>
        <dbReference type="ARBA" id="ARBA00012759"/>
    </source>
</evidence>
<keyword evidence="8 16" id="KW-0378">Hydrolase</keyword>
<evidence type="ECO:0000259" key="15">
    <source>
        <dbReference type="PROSITE" id="PS50865"/>
    </source>
</evidence>
<evidence type="ECO:0000256" key="5">
    <source>
        <dbReference type="ARBA" id="ARBA00022723"/>
    </source>
</evidence>
<evidence type="ECO:0000256" key="8">
    <source>
        <dbReference type="ARBA" id="ARBA00022801"/>
    </source>
</evidence>
<keyword evidence="17" id="KW-1185">Reference proteome</keyword>
<comment type="catalytic activity">
    <reaction evidence="1">
        <text>Thiol-dependent hydrolysis of ester, thioester, amide, peptide and isopeptide bonds formed by the C-terminal Gly of ubiquitin (a 76-residue protein attached to proteins as an intracellular targeting signal).</text>
        <dbReference type="EC" id="3.4.19.12"/>
    </reaction>
</comment>
<dbReference type="GO" id="GO:0008270">
    <property type="term" value="F:zinc ion binding"/>
    <property type="evidence" value="ECO:0007669"/>
    <property type="project" value="UniProtKB-KW"/>
</dbReference>
<dbReference type="Gene3D" id="3.90.70.10">
    <property type="entry name" value="Cysteine proteinases"/>
    <property type="match status" value="1"/>
</dbReference>
<evidence type="ECO:0000256" key="2">
    <source>
        <dbReference type="ARBA" id="ARBA00009085"/>
    </source>
</evidence>
<reference evidence="17" key="1">
    <citation type="submission" date="2016-06" db="EMBL/GenBank/DDBJ databases">
        <title>Parallel loss of symbiosis genes in relatives of nitrogen-fixing non-legume Parasponia.</title>
        <authorList>
            <person name="Van Velzen R."/>
            <person name="Holmer R."/>
            <person name="Bu F."/>
            <person name="Rutten L."/>
            <person name="Van Zeijl A."/>
            <person name="Liu W."/>
            <person name="Santuari L."/>
            <person name="Cao Q."/>
            <person name="Sharma T."/>
            <person name="Shen D."/>
            <person name="Roswanjaya Y."/>
            <person name="Wardhani T."/>
            <person name="Kalhor M.S."/>
            <person name="Jansen J."/>
            <person name="Van den Hoogen J."/>
            <person name="Gungor B."/>
            <person name="Hartog M."/>
            <person name="Hontelez J."/>
            <person name="Verver J."/>
            <person name="Yang W.-C."/>
            <person name="Schijlen E."/>
            <person name="Repin R."/>
            <person name="Schilthuizen M."/>
            <person name="Schranz E."/>
            <person name="Heidstra R."/>
            <person name="Miyata K."/>
            <person name="Fedorova E."/>
            <person name="Kohlen W."/>
            <person name="Bisseling T."/>
            <person name="Smit S."/>
            <person name="Geurts R."/>
        </authorList>
    </citation>
    <scope>NUCLEOTIDE SEQUENCE [LARGE SCALE GENOMIC DNA]</scope>
    <source>
        <strain evidence="17">cv. WU1-14</strain>
    </source>
</reference>
<dbReference type="OrthoDB" id="420187at2759"/>
<evidence type="ECO:0000256" key="6">
    <source>
        <dbReference type="ARBA" id="ARBA00022771"/>
    </source>
</evidence>
<feature type="region of interest" description="Disordered" evidence="12">
    <location>
        <begin position="354"/>
        <end position="414"/>
    </location>
</feature>
<dbReference type="GO" id="GO:0006508">
    <property type="term" value="P:proteolysis"/>
    <property type="evidence" value="ECO:0007669"/>
    <property type="project" value="UniProtKB-KW"/>
</dbReference>
<keyword evidence="10" id="KW-0862">Zinc</keyword>
<evidence type="ECO:0000256" key="11">
    <source>
        <dbReference type="PROSITE-ProRule" id="PRU00134"/>
    </source>
</evidence>
<feature type="transmembrane region" description="Helical" evidence="13">
    <location>
        <begin position="12"/>
        <end position="30"/>
    </location>
</feature>
<evidence type="ECO:0000256" key="10">
    <source>
        <dbReference type="ARBA" id="ARBA00022833"/>
    </source>
</evidence>
<dbReference type="InterPro" id="IPR002893">
    <property type="entry name" value="Znf_MYND"/>
</dbReference>
<feature type="compositionally biased region" description="Basic and acidic residues" evidence="12">
    <location>
        <begin position="379"/>
        <end position="407"/>
    </location>
</feature>
<keyword evidence="6 11" id="KW-0863">Zinc-finger</keyword>
<dbReference type="Proteomes" id="UP000237105">
    <property type="component" value="Unassembled WGS sequence"/>
</dbReference>
<dbReference type="PANTHER" id="PTHR24006:SF685">
    <property type="entry name" value="UBIQUITIN CARBOXYL-TERMINAL HYDROLASE 15"/>
    <property type="match status" value="1"/>
</dbReference>
<accession>A0A2P5BBU3</accession>
<dbReference type="CDD" id="cd02661">
    <property type="entry name" value="Peptidase_C19E"/>
    <property type="match status" value="1"/>
</dbReference>
<feature type="compositionally biased region" description="Low complexity" evidence="12">
    <location>
        <begin position="367"/>
        <end position="378"/>
    </location>
</feature>
<evidence type="ECO:0000256" key="12">
    <source>
        <dbReference type="SAM" id="MobiDB-lite"/>
    </source>
</evidence>
<dbReference type="InterPro" id="IPR028889">
    <property type="entry name" value="USP"/>
</dbReference>
<evidence type="ECO:0000259" key="14">
    <source>
        <dbReference type="PROSITE" id="PS50235"/>
    </source>
</evidence>
<dbReference type="PROSITE" id="PS50865">
    <property type="entry name" value="ZF_MYND_2"/>
    <property type="match status" value="1"/>
</dbReference>
<dbReference type="EMBL" id="JXTB01000315">
    <property type="protein sequence ID" value="PON46263.1"/>
    <property type="molecule type" value="Genomic_DNA"/>
</dbReference>
<dbReference type="GO" id="GO:0005829">
    <property type="term" value="C:cytosol"/>
    <property type="evidence" value="ECO:0007669"/>
    <property type="project" value="TreeGrafter"/>
</dbReference>
<dbReference type="STRING" id="3476.A0A2P5BBU3"/>
<dbReference type="Gene3D" id="6.10.140.2220">
    <property type="match status" value="1"/>
</dbReference>
<dbReference type="Pfam" id="PF01753">
    <property type="entry name" value="zf-MYND"/>
    <property type="match status" value="1"/>
</dbReference>
<evidence type="ECO:0000256" key="13">
    <source>
        <dbReference type="SAM" id="Phobius"/>
    </source>
</evidence>
<dbReference type="GO" id="GO:0016579">
    <property type="term" value="P:protein deubiquitination"/>
    <property type="evidence" value="ECO:0007669"/>
    <property type="project" value="InterPro"/>
</dbReference>
<evidence type="ECO:0000313" key="16">
    <source>
        <dbReference type="EMBL" id="PON46263.1"/>
    </source>
</evidence>
<keyword evidence="13" id="KW-0812">Transmembrane</keyword>
<protein>
    <recommendedName>
        <fullName evidence="3">ubiquitinyl hydrolase 1</fullName>
        <ecNumber evidence="3">3.4.19.12</ecNumber>
    </recommendedName>
</protein>
<comment type="similarity">
    <text evidence="2">Belongs to the peptidase C19 family.</text>
</comment>
<gene>
    <name evidence="16" type="ORF">PanWU01x14_252770</name>
</gene>
<dbReference type="GO" id="GO:0005634">
    <property type="term" value="C:nucleus"/>
    <property type="evidence" value="ECO:0007669"/>
    <property type="project" value="TreeGrafter"/>
</dbReference>
<dbReference type="PANTHER" id="PTHR24006">
    <property type="entry name" value="UBIQUITIN CARBOXYL-TERMINAL HYDROLASE"/>
    <property type="match status" value="1"/>
</dbReference>
<keyword evidence="9" id="KW-0788">Thiol protease</keyword>
<dbReference type="PROSITE" id="PS50235">
    <property type="entry name" value="USP_3"/>
    <property type="match status" value="1"/>
</dbReference>
<evidence type="ECO:0000313" key="17">
    <source>
        <dbReference type="Proteomes" id="UP000237105"/>
    </source>
</evidence>
<dbReference type="PROSITE" id="PS00972">
    <property type="entry name" value="USP_1"/>
    <property type="match status" value="1"/>
</dbReference>
<dbReference type="FunFam" id="6.10.140.2220:FF:000006">
    <property type="entry name" value="Ubiquitin carboxyl-terminal hydrolase 15"/>
    <property type="match status" value="1"/>
</dbReference>
<comment type="caution">
    <text evidence="16">The sequence shown here is derived from an EMBL/GenBank/DDBJ whole genome shotgun (WGS) entry which is preliminary data.</text>
</comment>
<dbReference type="InterPro" id="IPR001394">
    <property type="entry name" value="Peptidase_C19_UCH"/>
</dbReference>
<evidence type="ECO:0000256" key="9">
    <source>
        <dbReference type="ARBA" id="ARBA00022807"/>
    </source>
</evidence>
<evidence type="ECO:0000256" key="4">
    <source>
        <dbReference type="ARBA" id="ARBA00022670"/>
    </source>
</evidence>
<feature type="domain" description="USP" evidence="14">
    <location>
        <begin position="471"/>
        <end position="777"/>
    </location>
</feature>
<dbReference type="InterPro" id="IPR018200">
    <property type="entry name" value="USP_CS"/>
</dbReference>
<evidence type="ECO:0000256" key="7">
    <source>
        <dbReference type="ARBA" id="ARBA00022786"/>
    </source>
</evidence>
<dbReference type="InterPro" id="IPR038765">
    <property type="entry name" value="Papain-like_cys_pep_sf"/>
</dbReference>
<dbReference type="SUPFAM" id="SSF144232">
    <property type="entry name" value="HIT/MYND zinc finger-like"/>
    <property type="match status" value="1"/>
</dbReference>
<feature type="domain" description="MYND-type" evidence="15">
    <location>
        <begin position="76"/>
        <end position="113"/>
    </location>
</feature>